<reference evidence="1 2" key="1">
    <citation type="submission" date="2015-04" db="EMBL/GenBank/DDBJ databases">
        <title>Lasius niger genome sequencing.</title>
        <authorList>
            <person name="Konorov E.A."/>
            <person name="Nikitin M.A."/>
            <person name="Kirill M.V."/>
            <person name="Chang P."/>
        </authorList>
    </citation>
    <scope>NUCLEOTIDE SEQUENCE [LARGE SCALE GENOMIC DNA]</scope>
    <source>
        <tissue evidence="1">Whole</tissue>
    </source>
</reference>
<dbReference type="PANTHER" id="PTHR37970">
    <property type="entry name" value="PROTEIN CBG08587"/>
    <property type="match status" value="1"/>
</dbReference>
<dbReference type="EMBL" id="LBMM01002476">
    <property type="protein sequence ID" value="KMQ94779.1"/>
    <property type="molecule type" value="Genomic_DNA"/>
</dbReference>
<dbReference type="Proteomes" id="UP000036403">
    <property type="component" value="Unassembled WGS sequence"/>
</dbReference>
<evidence type="ECO:0000313" key="1">
    <source>
        <dbReference type="EMBL" id="KMQ94779.1"/>
    </source>
</evidence>
<comment type="caution">
    <text evidence="1">The sequence shown here is derived from an EMBL/GenBank/DDBJ whole genome shotgun (WGS) entry which is preliminary data.</text>
</comment>
<organism evidence="1 2">
    <name type="scientific">Lasius niger</name>
    <name type="common">Black garden ant</name>
    <dbReference type="NCBI Taxonomy" id="67767"/>
    <lineage>
        <taxon>Eukaryota</taxon>
        <taxon>Metazoa</taxon>
        <taxon>Ecdysozoa</taxon>
        <taxon>Arthropoda</taxon>
        <taxon>Hexapoda</taxon>
        <taxon>Insecta</taxon>
        <taxon>Pterygota</taxon>
        <taxon>Neoptera</taxon>
        <taxon>Endopterygota</taxon>
        <taxon>Hymenoptera</taxon>
        <taxon>Apocrita</taxon>
        <taxon>Aculeata</taxon>
        <taxon>Formicoidea</taxon>
        <taxon>Formicidae</taxon>
        <taxon>Formicinae</taxon>
        <taxon>Lasius</taxon>
        <taxon>Lasius</taxon>
    </lineage>
</organism>
<dbReference type="PaxDb" id="67767-A0A0J7KWY6"/>
<name>A0A0J7KWY6_LASNI</name>
<evidence type="ECO:0000313" key="2">
    <source>
        <dbReference type="Proteomes" id="UP000036403"/>
    </source>
</evidence>
<sequence>MGGEPKVHHHHQPFVRSTSLPYCGSETESELYAPYTFYTGDEENQAIQLPTGLRALKNAHPQLKHFNIDVASSISIGRRIFCPATWNDQNVTLCVTFDLAVPMPQKDFYLTPIIEFVDRAPKEMIDKIRPSVHEDVEATISVLPCPHVTTVRSFGAISKDISNENANREASFVLLQLVNALKSLQARGIEDVNGSLNDVILCREDVYYRLYLLQGRLNIDPSDERGEERVSLCECALIALRQLHLTSELSLVQDLLIREKAVTLSQVKSVLEFSLWGPADVPLGGPREREVALQRWLDLERANVLHALVKTKAALTVIDEYQLLFLVRTTAKIMSEASVLLDEQRNRLARKC</sequence>
<dbReference type="AlphaFoldDB" id="A0A0J7KWY6"/>
<proteinExistence type="predicted"/>
<dbReference type="PANTHER" id="PTHR37970:SF1">
    <property type="entry name" value="SERINE-RICH ADHESIN FOR PLATELETS"/>
    <property type="match status" value="1"/>
</dbReference>
<gene>
    <name evidence="1" type="ORF">RF55_5051</name>
</gene>
<keyword evidence="2" id="KW-1185">Reference proteome</keyword>
<accession>A0A0J7KWY6</accession>
<dbReference type="OrthoDB" id="6381867at2759"/>
<protein>
    <submittedName>
        <fullName evidence="1">Serine arginine repetitive matrix protein 2-like isoformx2 protein</fullName>
    </submittedName>
</protein>